<dbReference type="InterPro" id="IPR040400">
    <property type="entry name" value="BAG5/6/7/8"/>
</dbReference>
<evidence type="ECO:0000259" key="2">
    <source>
        <dbReference type="Pfam" id="PF02179"/>
    </source>
</evidence>
<evidence type="ECO:0000256" key="1">
    <source>
        <dbReference type="ARBA" id="ARBA00023186"/>
    </source>
</evidence>
<dbReference type="GO" id="GO:0051087">
    <property type="term" value="F:protein-folding chaperone binding"/>
    <property type="evidence" value="ECO:0007669"/>
    <property type="project" value="InterPro"/>
</dbReference>
<dbReference type="SUPFAM" id="SSF63491">
    <property type="entry name" value="BAG domain"/>
    <property type="match status" value="1"/>
</dbReference>
<dbReference type="GO" id="GO:0006457">
    <property type="term" value="P:protein folding"/>
    <property type="evidence" value="ECO:0007669"/>
    <property type="project" value="TreeGrafter"/>
</dbReference>
<protein>
    <recommendedName>
        <fullName evidence="2">BAG domain-containing protein</fullName>
    </recommendedName>
</protein>
<evidence type="ECO:0000313" key="4">
    <source>
        <dbReference type="Proteomes" id="UP000290289"/>
    </source>
</evidence>
<feature type="domain" description="BAG" evidence="2">
    <location>
        <begin position="52"/>
        <end position="95"/>
    </location>
</feature>
<name>A0A498J0Q3_MALDO</name>
<dbReference type="PROSITE" id="PS50096">
    <property type="entry name" value="IQ"/>
    <property type="match status" value="1"/>
</dbReference>
<proteinExistence type="predicted"/>
<sequence length="175" mass="19382">MSGLKDTPPAITEIPIQSSNALIPITLHLPQSTATIKIQSAYRAHLIRTHFKTIATVHSKADETSEREKLRMNESLMRLLLKLDSDPVVREARRKGGKDGGFGRNWDDVLAEMKDEACRDKGGEEMERFCAQYMGRFSHISINVAATSAFNILMDGKSNGDPGLSPHHISGWTPP</sequence>
<gene>
    <name evidence="3" type="ORF">DVH24_006058</name>
</gene>
<dbReference type="PANTHER" id="PTHR33322:SF8">
    <property type="entry name" value="BAG FAMILY MOLECULAR CHAPERONE REGULATOR 5, MITOCHONDRIAL"/>
    <property type="match status" value="1"/>
</dbReference>
<dbReference type="GO" id="GO:0009506">
    <property type="term" value="C:plasmodesma"/>
    <property type="evidence" value="ECO:0007669"/>
    <property type="project" value="TreeGrafter"/>
</dbReference>
<evidence type="ECO:0000313" key="3">
    <source>
        <dbReference type="EMBL" id="RXH89080.1"/>
    </source>
</evidence>
<dbReference type="Proteomes" id="UP000290289">
    <property type="component" value="Chromosome 9"/>
</dbReference>
<dbReference type="PANTHER" id="PTHR33322">
    <property type="entry name" value="BAG DOMAIN CONTAINING PROTEIN, EXPRESSED"/>
    <property type="match status" value="1"/>
</dbReference>
<dbReference type="EMBL" id="RDQH01000335">
    <property type="protein sequence ID" value="RXH89080.1"/>
    <property type="molecule type" value="Genomic_DNA"/>
</dbReference>
<keyword evidence="4" id="KW-1185">Reference proteome</keyword>
<reference evidence="3 4" key="1">
    <citation type="submission" date="2018-10" db="EMBL/GenBank/DDBJ databases">
        <title>A high-quality apple genome assembly.</title>
        <authorList>
            <person name="Hu J."/>
        </authorList>
    </citation>
    <scope>NUCLEOTIDE SEQUENCE [LARGE SCALE GENOMIC DNA]</scope>
    <source>
        <strain evidence="4">cv. HFTH1</strain>
        <tissue evidence="3">Young leaf</tissue>
    </source>
</reference>
<dbReference type="GO" id="GO:0005516">
    <property type="term" value="F:calmodulin binding"/>
    <property type="evidence" value="ECO:0007669"/>
    <property type="project" value="UniProtKB-KW"/>
</dbReference>
<dbReference type="InterPro" id="IPR003103">
    <property type="entry name" value="BAG_domain"/>
</dbReference>
<accession>A0A498J0Q3</accession>
<keyword evidence="1" id="KW-0143">Chaperone</keyword>
<comment type="caution">
    <text evidence="3">The sequence shown here is derived from an EMBL/GenBank/DDBJ whole genome shotgun (WGS) entry which is preliminary data.</text>
</comment>
<dbReference type="AlphaFoldDB" id="A0A498J0Q3"/>
<organism evidence="3 4">
    <name type="scientific">Malus domestica</name>
    <name type="common">Apple</name>
    <name type="synonym">Pyrus malus</name>
    <dbReference type="NCBI Taxonomy" id="3750"/>
    <lineage>
        <taxon>Eukaryota</taxon>
        <taxon>Viridiplantae</taxon>
        <taxon>Streptophyta</taxon>
        <taxon>Embryophyta</taxon>
        <taxon>Tracheophyta</taxon>
        <taxon>Spermatophyta</taxon>
        <taxon>Magnoliopsida</taxon>
        <taxon>eudicotyledons</taxon>
        <taxon>Gunneridae</taxon>
        <taxon>Pentapetalae</taxon>
        <taxon>rosids</taxon>
        <taxon>fabids</taxon>
        <taxon>Rosales</taxon>
        <taxon>Rosaceae</taxon>
        <taxon>Amygdaloideae</taxon>
        <taxon>Maleae</taxon>
        <taxon>Malus</taxon>
    </lineage>
</organism>
<dbReference type="Pfam" id="PF02179">
    <property type="entry name" value="BAG"/>
    <property type="match status" value="1"/>
</dbReference>